<evidence type="ECO:0000256" key="11">
    <source>
        <dbReference type="PIRSR" id="PIRSR000094-2"/>
    </source>
</evidence>
<feature type="binding site" evidence="11">
    <location>
        <position position="95"/>
    </location>
    <ligand>
        <name>substrate</name>
    </ligand>
</feature>
<evidence type="ECO:0000256" key="10">
    <source>
        <dbReference type="PIRSR" id="PIRSR000094-1"/>
    </source>
</evidence>
<evidence type="ECO:0000256" key="2">
    <source>
        <dbReference type="ARBA" id="ARBA00009233"/>
    </source>
</evidence>
<protein>
    <recommendedName>
        <fullName evidence="9">Enoyl-[acyl-carrier-protein] reductase [NADH]</fullName>
        <ecNumber evidence="9">1.3.1.9</ecNumber>
    </recommendedName>
</protein>
<name>A0A0B5BB83_9BACT</name>
<keyword evidence="3 9" id="KW-0444">Lipid biosynthesis</keyword>
<dbReference type="PANTHER" id="PTHR43159">
    <property type="entry name" value="ENOYL-[ACYL-CARRIER-PROTEIN] REDUCTASE"/>
    <property type="match status" value="1"/>
</dbReference>
<dbReference type="EC" id="1.3.1.9" evidence="9"/>
<evidence type="ECO:0000256" key="5">
    <source>
        <dbReference type="ARBA" id="ARBA00023002"/>
    </source>
</evidence>
<dbReference type="Pfam" id="PF13561">
    <property type="entry name" value="adh_short_C2"/>
    <property type="match status" value="1"/>
</dbReference>
<evidence type="ECO:0000256" key="9">
    <source>
        <dbReference type="PIRNR" id="PIRNR000094"/>
    </source>
</evidence>
<evidence type="ECO:0000256" key="7">
    <source>
        <dbReference type="ARBA" id="ARBA00023098"/>
    </source>
</evidence>
<dbReference type="FunFam" id="1.10.8.400:FF:000001">
    <property type="entry name" value="Enoyl-[acyl-carrier-protein] reductase [NADH]"/>
    <property type="match status" value="1"/>
</dbReference>
<reference evidence="13 14" key="1">
    <citation type="journal article" date="2015" name="Genome Announc.">
        <title>Complete Genome of Geobacter pickeringii G13T, a Metal-Reducing Isolate from Sedimentary Kaolin Deposits.</title>
        <authorList>
            <person name="Badalamenti J.P."/>
            <person name="Bond D.R."/>
        </authorList>
    </citation>
    <scope>NUCLEOTIDE SEQUENCE [LARGE SCALE GENOMIC DNA]</scope>
    <source>
        <strain evidence="13 14">G13</strain>
    </source>
</reference>
<evidence type="ECO:0000256" key="3">
    <source>
        <dbReference type="ARBA" id="ARBA00022516"/>
    </source>
</evidence>
<evidence type="ECO:0000256" key="6">
    <source>
        <dbReference type="ARBA" id="ARBA00023027"/>
    </source>
</evidence>
<evidence type="ECO:0000256" key="4">
    <source>
        <dbReference type="ARBA" id="ARBA00022832"/>
    </source>
</evidence>
<feature type="binding site" evidence="12">
    <location>
        <begin position="19"/>
        <end position="20"/>
    </location>
    <ligand>
        <name>NAD(+)</name>
        <dbReference type="ChEBI" id="CHEBI:57540"/>
    </ligand>
</feature>
<evidence type="ECO:0000313" key="13">
    <source>
        <dbReference type="EMBL" id="AJE04038.1"/>
    </source>
</evidence>
<dbReference type="InterPro" id="IPR014358">
    <property type="entry name" value="Enoyl-ACP_Rdtase_NADH"/>
</dbReference>
<organism evidence="13 14">
    <name type="scientific">Geobacter pickeringii</name>
    <dbReference type="NCBI Taxonomy" id="345632"/>
    <lineage>
        <taxon>Bacteria</taxon>
        <taxon>Pseudomonadati</taxon>
        <taxon>Thermodesulfobacteriota</taxon>
        <taxon>Desulfuromonadia</taxon>
        <taxon>Geobacterales</taxon>
        <taxon>Geobacteraceae</taxon>
        <taxon>Geobacter</taxon>
    </lineage>
</organism>
<comment type="similarity">
    <text evidence="2 9">Belongs to the short-chain dehydrogenases/reductases (SDR) family. FabI subfamily.</text>
</comment>
<proteinExistence type="inferred from homology"/>
<gene>
    <name evidence="13" type="ORF">GPICK_12320</name>
</gene>
<dbReference type="AlphaFoldDB" id="A0A0B5BB83"/>
<dbReference type="InterPro" id="IPR002347">
    <property type="entry name" value="SDR_fam"/>
</dbReference>
<dbReference type="HOGENOM" id="CLU_010194_10_1_7"/>
<keyword evidence="5 9" id="KW-0560">Oxidoreductase</keyword>
<dbReference type="InterPro" id="IPR036291">
    <property type="entry name" value="NAD(P)-bd_dom_sf"/>
</dbReference>
<sequence>MGLLDGKKAMIFGIANEKSIAWAIAQAFRREGAELAVTYANDTVAKRVLPLAEAVGAQLVLPCDVRSDEDLKKVFGEVEKAWGGLDVLVHSVAFANKEELKGSFLNTTREGFSLAMDISAYSLVAMVKEAYPLMKGRDASVLALTYYGGQKVFPNYNVMGVAKAALEMSVRYLAESVGCDGIRVNAISAGPLKTLASAGVGGFNQIAGYVEQKAPLRRNITQDEVAGSALYLASSLASGVTGEIHFVDSGYNIIGL</sequence>
<dbReference type="Gene3D" id="3.40.50.720">
    <property type="entry name" value="NAD(P)-binding Rossmann-like Domain"/>
    <property type="match status" value="1"/>
</dbReference>
<dbReference type="Gene3D" id="1.10.8.400">
    <property type="entry name" value="Enoyl acyl carrier protein reductase"/>
    <property type="match status" value="1"/>
</dbReference>
<dbReference type="GO" id="GO:0006633">
    <property type="term" value="P:fatty acid biosynthetic process"/>
    <property type="evidence" value="ECO:0007669"/>
    <property type="project" value="UniProtKB-UniPathway"/>
</dbReference>
<evidence type="ECO:0000256" key="1">
    <source>
        <dbReference type="ARBA" id="ARBA00005194"/>
    </source>
</evidence>
<feature type="binding site" evidence="12">
    <location>
        <position position="13"/>
    </location>
    <ligand>
        <name>NAD(+)</name>
        <dbReference type="ChEBI" id="CHEBI:57540"/>
    </ligand>
</feature>
<feature type="active site" description="Proton acceptor" evidence="10">
    <location>
        <position position="156"/>
    </location>
</feature>
<dbReference type="STRING" id="345632.GPICK_12320"/>
<feature type="binding site" evidence="12">
    <location>
        <position position="92"/>
    </location>
    <ligand>
        <name>NAD(+)</name>
        <dbReference type="ChEBI" id="CHEBI:57540"/>
    </ligand>
</feature>
<dbReference type="RefSeq" id="WP_039743639.1">
    <property type="nucleotide sequence ID" value="NZ_CP009788.1"/>
</dbReference>
<comment type="catalytic activity">
    <reaction evidence="9">
        <text>a 2,3-saturated acyl-[ACP] + NAD(+) = a (2E)-enoyl-[ACP] + NADH + H(+)</text>
        <dbReference type="Rhea" id="RHEA:10240"/>
        <dbReference type="Rhea" id="RHEA-COMP:9925"/>
        <dbReference type="Rhea" id="RHEA-COMP:9926"/>
        <dbReference type="ChEBI" id="CHEBI:15378"/>
        <dbReference type="ChEBI" id="CHEBI:57540"/>
        <dbReference type="ChEBI" id="CHEBI:57945"/>
        <dbReference type="ChEBI" id="CHEBI:78784"/>
        <dbReference type="ChEBI" id="CHEBI:78785"/>
        <dbReference type="EC" id="1.3.1.9"/>
    </reaction>
</comment>
<keyword evidence="8 9" id="KW-0275">Fatty acid biosynthesis</keyword>
<dbReference type="CDD" id="cd05372">
    <property type="entry name" value="ENR_SDR"/>
    <property type="match status" value="1"/>
</dbReference>
<dbReference type="SUPFAM" id="SSF51735">
    <property type="entry name" value="NAD(P)-binding Rossmann-fold domains"/>
    <property type="match status" value="1"/>
</dbReference>
<dbReference type="OrthoDB" id="9803628at2"/>
<feature type="binding site" evidence="12">
    <location>
        <position position="163"/>
    </location>
    <ligand>
        <name>NAD(+)</name>
        <dbReference type="ChEBI" id="CHEBI:57540"/>
    </ligand>
</feature>
<keyword evidence="4" id="KW-0276">Fatty acid metabolism</keyword>
<dbReference type="KEGG" id="gpi:GPICK_12320"/>
<keyword evidence="6 9" id="KW-0520">NAD</keyword>
<keyword evidence="14" id="KW-1185">Reference proteome</keyword>
<dbReference type="Proteomes" id="UP000057609">
    <property type="component" value="Chromosome"/>
</dbReference>
<keyword evidence="7" id="KW-0443">Lipid metabolism</keyword>
<dbReference type="EMBL" id="CP009788">
    <property type="protein sequence ID" value="AJE04038.1"/>
    <property type="molecule type" value="Genomic_DNA"/>
</dbReference>
<dbReference type="UniPathway" id="UPA00094"/>
<comment type="pathway">
    <text evidence="1">Lipid metabolism; fatty acid biosynthesis.</text>
</comment>
<dbReference type="PANTHER" id="PTHR43159:SF2">
    <property type="entry name" value="ENOYL-[ACYL-CARRIER-PROTEIN] REDUCTASE [NADH], CHLOROPLASTIC"/>
    <property type="match status" value="1"/>
</dbReference>
<evidence type="ECO:0000313" key="14">
    <source>
        <dbReference type="Proteomes" id="UP000057609"/>
    </source>
</evidence>
<evidence type="ECO:0000256" key="8">
    <source>
        <dbReference type="ARBA" id="ARBA00023160"/>
    </source>
</evidence>
<dbReference type="FunFam" id="3.40.50.720:FF:000054">
    <property type="entry name" value="Enoyl-[acyl-carrier-protein] reductase [NADH]"/>
    <property type="match status" value="1"/>
</dbReference>
<dbReference type="PIRSF" id="PIRSF000094">
    <property type="entry name" value="Enoyl-ACP_rdct"/>
    <property type="match status" value="1"/>
</dbReference>
<evidence type="ECO:0000256" key="12">
    <source>
        <dbReference type="PIRSR" id="PIRSR000094-3"/>
    </source>
</evidence>
<feature type="active site" description="Proton acceptor" evidence="10">
    <location>
        <position position="146"/>
    </location>
</feature>
<dbReference type="PRINTS" id="PR00081">
    <property type="entry name" value="GDHRDH"/>
</dbReference>
<dbReference type="GO" id="GO:0004318">
    <property type="term" value="F:enoyl-[acyl-carrier-protein] reductase (NADH) activity"/>
    <property type="evidence" value="ECO:0007669"/>
    <property type="project" value="UniProtKB-EC"/>
</dbReference>
<feature type="binding site" evidence="12">
    <location>
        <begin position="64"/>
        <end position="65"/>
    </location>
    <ligand>
        <name>NAD(+)</name>
        <dbReference type="ChEBI" id="CHEBI:57540"/>
    </ligand>
</feature>
<accession>A0A0B5BB83</accession>